<evidence type="ECO:0000256" key="1">
    <source>
        <dbReference type="SAM" id="SignalP"/>
    </source>
</evidence>
<keyword evidence="1" id="KW-0732">Signal</keyword>
<feature type="chain" id="PRO_5045751532" evidence="1">
    <location>
        <begin position="23"/>
        <end position="111"/>
    </location>
</feature>
<protein>
    <submittedName>
        <fullName evidence="2">Uncharacterized protein</fullName>
    </submittedName>
</protein>
<feature type="signal peptide" evidence="1">
    <location>
        <begin position="1"/>
        <end position="22"/>
    </location>
</feature>
<dbReference type="Proteomes" id="UP001444661">
    <property type="component" value="Unassembled WGS sequence"/>
</dbReference>
<proteinExistence type="predicted"/>
<evidence type="ECO:0000313" key="2">
    <source>
        <dbReference type="EMBL" id="KAK8022648.1"/>
    </source>
</evidence>
<organism evidence="2 3">
    <name type="scientific">Apiospora rasikravindrae</name>
    <dbReference type="NCBI Taxonomy" id="990691"/>
    <lineage>
        <taxon>Eukaryota</taxon>
        <taxon>Fungi</taxon>
        <taxon>Dikarya</taxon>
        <taxon>Ascomycota</taxon>
        <taxon>Pezizomycotina</taxon>
        <taxon>Sordariomycetes</taxon>
        <taxon>Xylariomycetidae</taxon>
        <taxon>Amphisphaeriales</taxon>
        <taxon>Apiosporaceae</taxon>
        <taxon>Apiospora</taxon>
    </lineage>
</organism>
<sequence length="111" mass="11896">MKATFFIAPLVAAVATAAPTAAGPAFDGSQMLQYCDGDNLQGNCVNIYDHDLYNCLSTHHHGTRSIKVFEGYGCHLYDQTCSWSGDKVFYAGTYAPEGAWANSGAISCFQA</sequence>
<dbReference type="EMBL" id="JAQQWK010000012">
    <property type="protein sequence ID" value="KAK8022648.1"/>
    <property type="molecule type" value="Genomic_DNA"/>
</dbReference>
<keyword evidence="3" id="KW-1185">Reference proteome</keyword>
<evidence type="ECO:0000313" key="3">
    <source>
        <dbReference type="Proteomes" id="UP001444661"/>
    </source>
</evidence>
<reference evidence="2 3" key="1">
    <citation type="submission" date="2023-01" db="EMBL/GenBank/DDBJ databases">
        <title>Analysis of 21 Apiospora genomes using comparative genomics revels a genus with tremendous synthesis potential of carbohydrate active enzymes and secondary metabolites.</title>
        <authorList>
            <person name="Sorensen T."/>
        </authorList>
    </citation>
    <scope>NUCLEOTIDE SEQUENCE [LARGE SCALE GENOMIC DNA]</scope>
    <source>
        <strain evidence="2 3">CBS 33761</strain>
    </source>
</reference>
<accession>A0ABR1RXR5</accession>
<comment type="caution">
    <text evidence="2">The sequence shown here is derived from an EMBL/GenBank/DDBJ whole genome shotgun (WGS) entry which is preliminary data.</text>
</comment>
<name>A0ABR1RXR5_9PEZI</name>
<gene>
    <name evidence="2" type="ORF">PG993_013415</name>
</gene>